<evidence type="ECO:0000313" key="2">
    <source>
        <dbReference type="EMBL" id="ARE87144.1"/>
    </source>
</evidence>
<organism evidence="2 4">
    <name type="scientific">Clostridium formicaceticum</name>
    <dbReference type="NCBI Taxonomy" id="1497"/>
    <lineage>
        <taxon>Bacteria</taxon>
        <taxon>Bacillati</taxon>
        <taxon>Bacillota</taxon>
        <taxon>Clostridia</taxon>
        <taxon>Eubacteriales</taxon>
        <taxon>Clostridiaceae</taxon>
        <taxon>Clostridium</taxon>
    </lineage>
</organism>
<gene>
    <name evidence="1" type="ORF">BJL90_13030</name>
    <name evidence="2" type="ORF">CLFO_15310</name>
</gene>
<protein>
    <submittedName>
        <fullName evidence="2">Uncharacterized protein</fullName>
    </submittedName>
</protein>
<dbReference type="EMBL" id="CP020559">
    <property type="protein sequence ID" value="ARE87144.1"/>
    <property type="molecule type" value="Genomic_DNA"/>
</dbReference>
<dbReference type="Proteomes" id="UP000177894">
    <property type="component" value="Chromosome"/>
</dbReference>
<name>A0AAC9RK78_9CLOT</name>
<dbReference type="KEGG" id="cfm:BJL90_13030"/>
<proteinExistence type="predicted"/>
<reference evidence="1 3" key="1">
    <citation type="submission" date="2016-10" db="EMBL/GenBank/DDBJ databases">
        <title>Complete Genome Sequence of Acetogen Clostridium formicoaceticum ATCC 27076.</title>
        <authorList>
            <person name="Bao T."/>
            <person name="Cheng C."/>
            <person name="Zhao J."/>
            <person name="Yang S.-T."/>
            <person name="Wang J."/>
            <person name="Wang M."/>
        </authorList>
    </citation>
    <scope>NUCLEOTIDE SEQUENCE [LARGE SCALE GENOMIC DNA]</scope>
    <source>
        <strain evidence="1 3">ATCC 27076</strain>
    </source>
</reference>
<dbReference type="EMBL" id="CP017603">
    <property type="protein sequence ID" value="AOY76709.1"/>
    <property type="molecule type" value="Genomic_DNA"/>
</dbReference>
<reference evidence="2 4" key="2">
    <citation type="submission" date="2017-03" db="EMBL/GenBank/DDBJ databases">
        <title>Complete sequence of Clostridium formicaceticum DSM 92.</title>
        <authorList>
            <person name="Poehlein A."/>
            <person name="Karl M."/>
            <person name="Bengelsdorf F.R."/>
            <person name="Duerre P."/>
            <person name="Daniel R."/>
        </authorList>
    </citation>
    <scope>NUCLEOTIDE SEQUENCE [LARGE SCALE GENOMIC DNA]</scope>
    <source>
        <strain evidence="2 4">DSM 92</strain>
    </source>
</reference>
<dbReference type="AlphaFoldDB" id="A0AAC9RK78"/>
<accession>A0AAC9RK78</accession>
<evidence type="ECO:0000313" key="4">
    <source>
        <dbReference type="Proteomes" id="UP000192478"/>
    </source>
</evidence>
<sequence>MKYLLEMKGKEAYFFIGYVYTIKEIHYNFTMVEIHVKMFIKIEGKEENHGKRAYCYYRWK</sequence>
<dbReference type="RefSeq" id="WP_070968763.1">
    <property type="nucleotide sequence ID" value="NZ_CP020559.1"/>
</dbReference>
<evidence type="ECO:0000313" key="1">
    <source>
        <dbReference type="EMBL" id="AOY76709.1"/>
    </source>
</evidence>
<evidence type="ECO:0000313" key="3">
    <source>
        <dbReference type="Proteomes" id="UP000177894"/>
    </source>
</evidence>
<dbReference type="Proteomes" id="UP000192478">
    <property type="component" value="Chromosome"/>
</dbReference>
<keyword evidence="3" id="KW-1185">Reference proteome</keyword>